<keyword evidence="3" id="KW-1185">Reference proteome</keyword>
<protein>
    <submittedName>
        <fullName evidence="2">Uncharacterized protein</fullName>
    </submittedName>
</protein>
<gene>
    <name evidence="2" type="ORF">KDA82_01595</name>
</gene>
<evidence type="ECO:0000313" key="2">
    <source>
        <dbReference type="EMBL" id="MBR7671751.1"/>
    </source>
</evidence>
<proteinExistence type="predicted"/>
<dbReference type="EMBL" id="JAGSMN010000030">
    <property type="protein sequence ID" value="MBR7671751.1"/>
    <property type="molecule type" value="Genomic_DNA"/>
</dbReference>
<reference evidence="2" key="1">
    <citation type="submission" date="2021-04" db="EMBL/GenBank/DDBJ databases">
        <title>Sequencing of actinobacteria type strains.</title>
        <authorList>
            <person name="Nguyen G.-S."/>
            <person name="Wentzel A."/>
        </authorList>
    </citation>
    <scope>NUCLEOTIDE SEQUENCE</scope>
    <source>
        <strain evidence="2">DSM 42095</strain>
    </source>
</reference>
<feature type="compositionally biased region" description="Low complexity" evidence="1">
    <location>
        <begin position="140"/>
        <end position="169"/>
    </location>
</feature>
<dbReference type="Proteomes" id="UP000675554">
    <property type="component" value="Unassembled WGS sequence"/>
</dbReference>
<sequence length="220" mass="23681">MAMRKATMKEQVSAAIAEAAPGDRALVTVTCLTGPTPWLTGALGLIGQLMVKYYFVTLTDQAVVLHRMHRFSQRPQEVSYVIPRDQAPATVSQVGLNPLWSSFHMALPGTTNPIRLNVHRMWRGELEQFLSAIGAAPQQQGYAPQAAPQQQGYAPQAAPQAPPQYGGHPQPDPRHLLQGQGQGQAQYGNPAPQQQGQGQPAPYGYAQTPPQQGNGNPYGG</sequence>
<accession>A0A8T4II80</accession>
<evidence type="ECO:0000256" key="1">
    <source>
        <dbReference type="SAM" id="MobiDB-lite"/>
    </source>
</evidence>
<comment type="caution">
    <text evidence="2">The sequence shown here is derived from an EMBL/GenBank/DDBJ whole genome shotgun (WGS) entry which is preliminary data.</text>
</comment>
<name>A0A8T4II80_9ACTN</name>
<evidence type="ECO:0000313" key="3">
    <source>
        <dbReference type="Proteomes" id="UP000675554"/>
    </source>
</evidence>
<feature type="compositionally biased region" description="Low complexity" evidence="1">
    <location>
        <begin position="183"/>
        <end position="220"/>
    </location>
</feature>
<feature type="region of interest" description="Disordered" evidence="1">
    <location>
        <begin position="140"/>
        <end position="220"/>
    </location>
</feature>
<organism evidence="2 3">
    <name type="scientific">Streptomyces daliensis</name>
    <dbReference type="NCBI Taxonomy" id="299421"/>
    <lineage>
        <taxon>Bacteria</taxon>
        <taxon>Bacillati</taxon>
        <taxon>Actinomycetota</taxon>
        <taxon>Actinomycetes</taxon>
        <taxon>Kitasatosporales</taxon>
        <taxon>Streptomycetaceae</taxon>
        <taxon>Streptomyces</taxon>
    </lineage>
</organism>
<dbReference type="AlphaFoldDB" id="A0A8T4II80"/>